<accession>A0A644XP88</accession>
<protein>
    <submittedName>
        <fullName evidence="1">Uncharacterized protein</fullName>
    </submittedName>
</protein>
<dbReference type="EMBL" id="VSSQ01002905">
    <property type="protein sequence ID" value="MPM18020.1"/>
    <property type="molecule type" value="Genomic_DNA"/>
</dbReference>
<evidence type="ECO:0000313" key="1">
    <source>
        <dbReference type="EMBL" id="MPM18020.1"/>
    </source>
</evidence>
<proteinExistence type="predicted"/>
<reference evidence="1" key="1">
    <citation type="submission" date="2019-08" db="EMBL/GenBank/DDBJ databases">
        <authorList>
            <person name="Kucharzyk K."/>
            <person name="Murdoch R.W."/>
            <person name="Higgins S."/>
            <person name="Loffler F."/>
        </authorList>
    </citation>
    <scope>NUCLEOTIDE SEQUENCE</scope>
</reference>
<gene>
    <name evidence="1" type="ORF">SDC9_64421</name>
</gene>
<organism evidence="1">
    <name type="scientific">bioreactor metagenome</name>
    <dbReference type="NCBI Taxonomy" id="1076179"/>
    <lineage>
        <taxon>unclassified sequences</taxon>
        <taxon>metagenomes</taxon>
        <taxon>ecological metagenomes</taxon>
    </lineage>
</organism>
<comment type="caution">
    <text evidence="1">The sequence shown here is derived from an EMBL/GenBank/DDBJ whole genome shotgun (WGS) entry which is preliminary data.</text>
</comment>
<sequence length="484" mass="54010">MGKIMSKYTEVGKSNLILEMSAEDDRFDFASSISSALKHTELEIQSLNETVESISGLKPECDKLDYILAASSGALCSVIDIFLVGKPGESPLGDVTDNWFANKTIDFAKLQGFNNKENESLSSAIGYLERKFKIPYDQRGAGDAAGFVFDLNPSNHHFKSLAHNPSICGLFFSIMDQFTNTSHFISDGDLISLVKADEKFELRGTNVTSKFFCAFVNWFGHLISDMSGSSSSKGRGMGIPSPLWTWSNDIIALKRSLNIPAASFDKAINDLALNIYNEGYDARFQTVQAIPVFINDMLVRVIYAVRRHAKYYSETDKCSHSFALMWKSCEPFTNPTVNRMLMVAHGTFCLLDTGDAIIRGFVAGAGTVNFIELYLRLNIVGIGRFTLSLFGEGKREIDLLKANEDAQFAGKEKTIIENYINGLNILARKYNDVALLTFVNDFRESNMFIQAFQKSSQLAELRNVPSEKILKTKADIDSYFRKED</sequence>
<name>A0A644XP88_9ZZZZ</name>
<dbReference type="AlphaFoldDB" id="A0A644XP88"/>